<comment type="cofactor">
    <cofactor evidence="1">
        <name>Mg(2+)</name>
        <dbReference type="ChEBI" id="CHEBI:18420"/>
    </cofactor>
</comment>
<gene>
    <name evidence="20" type="ORF">UBRO2_01266</name>
</gene>
<evidence type="ECO:0000256" key="1">
    <source>
        <dbReference type="ARBA" id="ARBA00001946"/>
    </source>
</evidence>
<keyword evidence="16" id="KW-0594">Phospholipid biosynthesis</keyword>
<keyword evidence="17" id="KW-1208">Phospholipid metabolism</keyword>
<evidence type="ECO:0000256" key="5">
    <source>
        <dbReference type="ARBA" id="ARBA00005458"/>
    </source>
</evidence>
<dbReference type="GO" id="GO:0032049">
    <property type="term" value="P:cardiolipin biosynthetic process"/>
    <property type="evidence" value="ECO:0007669"/>
    <property type="project" value="InterPro"/>
</dbReference>
<evidence type="ECO:0000313" key="21">
    <source>
        <dbReference type="Proteomes" id="UP000658997"/>
    </source>
</evidence>
<name>A0A8H8QIP9_9BASI</name>
<evidence type="ECO:0000256" key="6">
    <source>
        <dbReference type="ARBA" id="ARBA00012487"/>
    </source>
</evidence>
<evidence type="ECO:0000256" key="3">
    <source>
        <dbReference type="ARBA" id="ARBA00005119"/>
    </source>
</evidence>
<dbReference type="GO" id="GO:0016024">
    <property type="term" value="P:CDP-diacylglycerol biosynthetic process"/>
    <property type="evidence" value="ECO:0007669"/>
    <property type="project" value="UniProtKB-UniPathway"/>
</dbReference>
<evidence type="ECO:0000256" key="13">
    <source>
        <dbReference type="ARBA" id="ARBA00023098"/>
    </source>
</evidence>
<evidence type="ECO:0000313" key="20">
    <source>
        <dbReference type="EMBL" id="SYW76195.1"/>
    </source>
</evidence>
<evidence type="ECO:0000256" key="7">
    <source>
        <dbReference type="ARBA" id="ARBA00018337"/>
    </source>
</evidence>
<evidence type="ECO:0000256" key="9">
    <source>
        <dbReference type="ARBA" id="ARBA00022679"/>
    </source>
</evidence>
<keyword evidence="12" id="KW-0460">Magnesium</keyword>
<dbReference type="EC" id="2.7.7.41" evidence="6"/>
<dbReference type="UniPathway" id="UPA00557">
    <property type="reaction ID" value="UER00614"/>
</dbReference>
<dbReference type="Proteomes" id="UP000658997">
    <property type="component" value="Unassembled WGS sequence"/>
</dbReference>
<keyword evidence="15" id="KW-0472">Membrane</keyword>
<evidence type="ECO:0000256" key="14">
    <source>
        <dbReference type="ARBA" id="ARBA00023128"/>
    </source>
</evidence>
<feature type="region of interest" description="Disordered" evidence="19">
    <location>
        <begin position="180"/>
        <end position="205"/>
    </location>
</feature>
<evidence type="ECO:0000256" key="16">
    <source>
        <dbReference type="ARBA" id="ARBA00023209"/>
    </source>
</evidence>
<keyword evidence="14" id="KW-0496">Mitochondrion</keyword>
<evidence type="ECO:0000256" key="17">
    <source>
        <dbReference type="ARBA" id="ARBA00023264"/>
    </source>
</evidence>
<keyword evidence="13" id="KW-0443">Lipid metabolism</keyword>
<keyword evidence="9" id="KW-0808">Transferase</keyword>
<dbReference type="Pfam" id="PF09139">
    <property type="entry name" value="Tam41_Mmp37"/>
    <property type="match status" value="1"/>
</dbReference>
<evidence type="ECO:0000256" key="19">
    <source>
        <dbReference type="SAM" id="MobiDB-lite"/>
    </source>
</evidence>
<evidence type="ECO:0000256" key="11">
    <source>
        <dbReference type="ARBA" id="ARBA00022792"/>
    </source>
</evidence>
<comment type="subcellular location">
    <subcellularLocation>
        <location evidence="2">Mitochondrion inner membrane</location>
        <topology evidence="2">Peripheral membrane protein</topology>
        <orientation evidence="2">Matrix side</orientation>
    </subcellularLocation>
</comment>
<comment type="pathway">
    <text evidence="4">Lipid metabolism.</text>
</comment>
<dbReference type="PANTHER" id="PTHR13619:SF0">
    <property type="entry name" value="PHOSPHATIDATE CYTIDYLYLTRANSFERASE, MITOCHONDRIAL"/>
    <property type="match status" value="1"/>
</dbReference>
<comment type="similarity">
    <text evidence="5">Belongs to the TAM41 family.</text>
</comment>
<reference evidence="20" key="1">
    <citation type="submission" date="2018-08" db="EMBL/GenBank/DDBJ databases">
        <authorList>
            <person name="Guldener U."/>
        </authorList>
    </citation>
    <scope>NUCLEOTIDE SEQUENCE</scope>
    <source>
        <strain evidence="20">UB2</strain>
    </source>
</reference>
<evidence type="ECO:0000256" key="15">
    <source>
        <dbReference type="ARBA" id="ARBA00023136"/>
    </source>
</evidence>
<keyword evidence="8" id="KW-0444">Lipid biosynthesis</keyword>
<keyword evidence="11" id="KW-0999">Mitochondrion inner membrane</keyword>
<evidence type="ECO:0000256" key="10">
    <source>
        <dbReference type="ARBA" id="ARBA00022695"/>
    </source>
</evidence>
<dbReference type="EMBL" id="ULHB01000015">
    <property type="protein sequence ID" value="SYW76195.1"/>
    <property type="molecule type" value="Genomic_DNA"/>
</dbReference>
<keyword evidence="10" id="KW-0548">Nucleotidyltransferase</keyword>
<comment type="caution">
    <text evidence="20">The sequence shown here is derived from an EMBL/GenBank/DDBJ whole genome shotgun (WGS) entry which is preliminary data.</text>
</comment>
<sequence>MHRSSLPPCLSSPSPPANIVINGFEFPPSSLKHLLLSASRNTSRSIMPVSLTDNKDASVLRLKYHKTTLFLTCQPTTPLSVLKADFLNAVKAINQPALSSLPQYIQADGKDYPDWREMDASEDIGLFVAGSTGSDALEGMTVYMPLDQDATQSNITVRKAGLKDADAVCVGFRAKGSYPSETGLSTSSRTTSSDSASRLVPSNPVSATRFPPPSFPPSFGSNQLVPVSDETNRRLHNVLACFDAPVRFAFAYGSGVFSQTEAGPEHAKRPATKDGKKMVDFIMAVTHPQHWHSINMAQHPNHYSMLSRLLGSVGIGLVQERGAKIWYNPYVKLEDELIKYGIMSVDDLCDDLLDWETLYVSGRMHKPVALITSDARVRLAQQVNLASALRTALLLLPKEFGEVELYTRIASLSYTGDFRMSVPGGENSNKVRNIVLNQREEFRRLYAGLMRNLGTLSVEEMRHNRYKIVQDDSISTRASYAARLPRCLRQKVQDHYTSRPDLDPAFLNLSLSKTLEEVPRKPSSVQREEVLNAFWRAAVQRDDFGEVLLQMISQTVKGRAWSQSLKGIYTAGFIRTFRYVAAKIGKYFEGRKETDKSG</sequence>
<dbReference type="GO" id="GO:0005743">
    <property type="term" value="C:mitochondrial inner membrane"/>
    <property type="evidence" value="ECO:0007669"/>
    <property type="project" value="UniProtKB-SubCell"/>
</dbReference>
<protein>
    <recommendedName>
        <fullName evidence="7">Phosphatidate cytidylyltransferase, mitochondrial</fullName>
        <ecNumber evidence="6">2.7.7.41</ecNumber>
    </recommendedName>
    <alternativeName>
        <fullName evidence="18">CDP-diacylglycerol synthase</fullName>
    </alternativeName>
</protein>
<keyword evidence="21" id="KW-1185">Reference proteome</keyword>
<evidence type="ECO:0000256" key="4">
    <source>
        <dbReference type="ARBA" id="ARBA00005189"/>
    </source>
</evidence>
<evidence type="ECO:0000256" key="2">
    <source>
        <dbReference type="ARBA" id="ARBA00004443"/>
    </source>
</evidence>
<proteinExistence type="inferred from homology"/>
<dbReference type="PANTHER" id="PTHR13619">
    <property type="entry name" value="PHOSPHATIDATE CYTIDYLYLTRANSFERASE, MITOCHONDRIAL"/>
    <property type="match status" value="1"/>
</dbReference>
<evidence type="ECO:0000256" key="18">
    <source>
        <dbReference type="ARBA" id="ARBA00029893"/>
    </source>
</evidence>
<comment type="pathway">
    <text evidence="3">Phospholipid metabolism; CDP-diacylglycerol biosynthesis; CDP-diacylglycerol from sn-glycerol 3-phosphate: step 3/3.</text>
</comment>
<evidence type="ECO:0000256" key="8">
    <source>
        <dbReference type="ARBA" id="ARBA00022516"/>
    </source>
</evidence>
<organism evidence="20 21">
    <name type="scientific">Ustilago bromivora</name>
    <dbReference type="NCBI Taxonomy" id="307758"/>
    <lineage>
        <taxon>Eukaryota</taxon>
        <taxon>Fungi</taxon>
        <taxon>Dikarya</taxon>
        <taxon>Basidiomycota</taxon>
        <taxon>Ustilaginomycotina</taxon>
        <taxon>Ustilaginomycetes</taxon>
        <taxon>Ustilaginales</taxon>
        <taxon>Ustilaginaceae</taxon>
        <taxon>Ustilago</taxon>
    </lineage>
</organism>
<evidence type="ECO:0000256" key="12">
    <source>
        <dbReference type="ARBA" id="ARBA00022842"/>
    </source>
</evidence>
<feature type="compositionally biased region" description="Low complexity" evidence="19">
    <location>
        <begin position="180"/>
        <end position="197"/>
    </location>
</feature>
<dbReference type="InterPro" id="IPR015222">
    <property type="entry name" value="Tam41"/>
</dbReference>
<accession>A0A8H8QIP9</accession>
<dbReference type="GO" id="GO:0004605">
    <property type="term" value="F:phosphatidate cytidylyltransferase activity"/>
    <property type="evidence" value="ECO:0007669"/>
    <property type="project" value="UniProtKB-EC"/>
</dbReference>
<dbReference type="AlphaFoldDB" id="A0A8H8QIP9"/>